<keyword evidence="2" id="KW-1185">Reference proteome</keyword>
<dbReference type="RefSeq" id="WP_026769910.1">
    <property type="nucleotide sequence ID" value="NZ_FNNO01000001.1"/>
</dbReference>
<evidence type="ECO:0000313" key="2">
    <source>
        <dbReference type="Proteomes" id="UP000198711"/>
    </source>
</evidence>
<dbReference type="Gene3D" id="3.40.30.10">
    <property type="entry name" value="Glutaredoxin"/>
    <property type="match status" value="1"/>
</dbReference>
<protein>
    <submittedName>
        <fullName evidence="1">Bacillithiol system protein YtxJ</fullName>
    </submittedName>
</protein>
<dbReference type="InterPro" id="IPR022551">
    <property type="entry name" value="BrxC"/>
</dbReference>
<proteinExistence type="predicted"/>
<dbReference type="Pfam" id="PF11009">
    <property type="entry name" value="BrxC"/>
    <property type="match status" value="1"/>
</dbReference>
<dbReference type="AlphaFoldDB" id="A0A8X8IBP0"/>
<dbReference type="Proteomes" id="UP000198711">
    <property type="component" value="Unassembled WGS sequence"/>
</dbReference>
<organism evidence="1 2">
    <name type="scientific">Hydrobacter penzbergensis</name>
    <dbReference type="NCBI Taxonomy" id="1235997"/>
    <lineage>
        <taxon>Bacteria</taxon>
        <taxon>Pseudomonadati</taxon>
        <taxon>Bacteroidota</taxon>
        <taxon>Chitinophagia</taxon>
        <taxon>Chitinophagales</taxon>
        <taxon>Chitinophagaceae</taxon>
        <taxon>Hydrobacter</taxon>
    </lineage>
</organism>
<dbReference type="NCBIfam" id="TIGR04019">
    <property type="entry name" value="B_thiol_YtxJ"/>
    <property type="match status" value="1"/>
</dbReference>
<accession>A0A8X8IBP0</accession>
<gene>
    <name evidence="1" type="ORF">SAMN05444410_10131</name>
</gene>
<name>A0A8X8IBP0_9BACT</name>
<comment type="caution">
    <text evidence="1">The sequence shown here is derived from an EMBL/GenBank/DDBJ whole genome shotgun (WGS) entry which is preliminary data.</text>
</comment>
<evidence type="ECO:0000313" key="1">
    <source>
        <dbReference type="EMBL" id="SDW02085.1"/>
    </source>
</evidence>
<dbReference type="EMBL" id="FNNO01000001">
    <property type="protein sequence ID" value="SDW02085.1"/>
    <property type="molecule type" value="Genomic_DNA"/>
</dbReference>
<reference evidence="1 2" key="1">
    <citation type="submission" date="2016-10" db="EMBL/GenBank/DDBJ databases">
        <authorList>
            <person name="Varghese N."/>
            <person name="Submissions S."/>
        </authorList>
    </citation>
    <scope>NUCLEOTIDE SEQUENCE [LARGE SCALE GENOMIC DNA]</scope>
    <source>
        <strain evidence="1 2">DSM 25353</strain>
    </source>
</reference>
<sequence>MNWIPLTSPEQLAAIQQTSFSRPQVIFKHSTRCSISSTVLSRLERAAAPEAIDFYFLDLLNYRSLSAQVAEQFRVHHESPQVLIIRNGECIYDESHTAITPEEIAEQAAA</sequence>